<reference evidence="1" key="1">
    <citation type="journal article" date="2013" name="Environ. Microbiol.">
        <title>Microbiota from the distal guts of lean and obese adolescents exhibit partial functional redundancy besides clear differences in community structure.</title>
        <authorList>
            <person name="Ferrer M."/>
            <person name="Ruiz A."/>
            <person name="Lanza F."/>
            <person name="Haange S.B."/>
            <person name="Oberbach A."/>
            <person name="Till H."/>
            <person name="Bargiela R."/>
            <person name="Campoy C."/>
            <person name="Segura M.T."/>
            <person name="Richter M."/>
            <person name="von Bergen M."/>
            <person name="Seifert J."/>
            <person name="Suarez A."/>
        </authorList>
    </citation>
    <scope>NUCLEOTIDE SEQUENCE</scope>
</reference>
<evidence type="ECO:0000313" key="1">
    <source>
        <dbReference type="EMBL" id="EKC62751.1"/>
    </source>
</evidence>
<accession>K1TTT5</accession>
<gene>
    <name evidence="1" type="ORF">OBE_07821</name>
</gene>
<dbReference type="AlphaFoldDB" id="K1TTT5"/>
<dbReference type="EMBL" id="AJWZ01005376">
    <property type="protein sequence ID" value="EKC62751.1"/>
    <property type="molecule type" value="Genomic_DNA"/>
</dbReference>
<sequence>IRTIVESANDTPSVSYLGCGRSYFIGLNLMLNGKFKK</sequence>
<organism evidence="1">
    <name type="scientific">human gut metagenome</name>
    <dbReference type="NCBI Taxonomy" id="408170"/>
    <lineage>
        <taxon>unclassified sequences</taxon>
        <taxon>metagenomes</taxon>
        <taxon>organismal metagenomes</taxon>
    </lineage>
</organism>
<proteinExistence type="predicted"/>
<comment type="caution">
    <text evidence="1">The sequence shown here is derived from an EMBL/GenBank/DDBJ whole genome shotgun (WGS) entry which is preliminary data.</text>
</comment>
<protein>
    <submittedName>
        <fullName evidence="1">Uncharacterized protein</fullName>
    </submittedName>
</protein>
<name>K1TTT5_9ZZZZ</name>
<feature type="non-terminal residue" evidence="1">
    <location>
        <position position="1"/>
    </location>
</feature>